<feature type="transmembrane region" description="Helical" evidence="2">
    <location>
        <begin position="63"/>
        <end position="82"/>
    </location>
</feature>
<protein>
    <recommendedName>
        <fullName evidence="5">Transmembrane protein</fullName>
    </recommendedName>
</protein>
<dbReference type="EMBL" id="MU853777">
    <property type="protein sequence ID" value="KAK3942042.1"/>
    <property type="molecule type" value="Genomic_DNA"/>
</dbReference>
<keyword evidence="2" id="KW-0812">Transmembrane</keyword>
<comment type="caution">
    <text evidence="3">The sequence shown here is derived from an EMBL/GenBank/DDBJ whole genome shotgun (WGS) entry which is preliminary data.</text>
</comment>
<gene>
    <name evidence="3" type="ORF">QBC46DRAFT_381039</name>
</gene>
<feature type="region of interest" description="Disordered" evidence="1">
    <location>
        <begin position="267"/>
        <end position="345"/>
    </location>
</feature>
<organism evidence="3 4">
    <name type="scientific">Diplogelasinospora grovesii</name>
    <dbReference type="NCBI Taxonomy" id="303347"/>
    <lineage>
        <taxon>Eukaryota</taxon>
        <taxon>Fungi</taxon>
        <taxon>Dikarya</taxon>
        <taxon>Ascomycota</taxon>
        <taxon>Pezizomycotina</taxon>
        <taxon>Sordariomycetes</taxon>
        <taxon>Sordariomycetidae</taxon>
        <taxon>Sordariales</taxon>
        <taxon>Diplogelasinosporaceae</taxon>
        <taxon>Diplogelasinospora</taxon>
    </lineage>
</organism>
<feature type="compositionally biased region" description="Basic and acidic residues" evidence="1">
    <location>
        <begin position="332"/>
        <end position="345"/>
    </location>
</feature>
<keyword evidence="2" id="KW-0472">Membrane</keyword>
<feature type="transmembrane region" description="Helical" evidence="2">
    <location>
        <begin position="19"/>
        <end position="43"/>
    </location>
</feature>
<evidence type="ECO:0000313" key="4">
    <source>
        <dbReference type="Proteomes" id="UP001303473"/>
    </source>
</evidence>
<name>A0AAN6NE33_9PEZI</name>
<keyword evidence="4" id="KW-1185">Reference proteome</keyword>
<dbReference type="AlphaFoldDB" id="A0AAN6NE33"/>
<dbReference type="Proteomes" id="UP001303473">
    <property type="component" value="Unassembled WGS sequence"/>
</dbReference>
<evidence type="ECO:0008006" key="5">
    <source>
        <dbReference type="Google" id="ProtNLM"/>
    </source>
</evidence>
<evidence type="ECO:0000313" key="3">
    <source>
        <dbReference type="EMBL" id="KAK3942042.1"/>
    </source>
</evidence>
<feature type="transmembrane region" description="Helical" evidence="2">
    <location>
        <begin position="94"/>
        <end position="114"/>
    </location>
</feature>
<proteinExistence type="predicted"/>
<feature type="compositionally biased region" description="Basic and acidic residues" evidence="1">
    <location>
        <begin position="267"/>
        <end position="286"/>
    </location>
</feature>
<evidence type="ECO:0000256" key="1">
    <source>
        <dbReference type="SAM" id="MobiDB-lite"/>
    </source>
</evidence>
<keyword evidence="2" id="KW-1133">Transmembrane helix</keyword>
<feature type="transmembrane region" description="Helical" evidence="2">
    <location>
        <begin position="126"/>
        <end position="148"/>
    </location>
</feature>
<accession>A0AAN6NE33</accession>
<evidence type="ECO:0000256" key="2">
    <source>
        <dbReference type="SAM" id="Phobius"/>
    </source>
</evidence>
<reference evidence="4" key="1">
    <citation type="journal article" date="2023" name="Mol. Phylogenet. Evol.">
        <title>Genome-scale phylogeny and comparative genomics of the fungal order Sordariales.</title>
        <authorList>
            <person name="Hensen N."/>
            <person name="Bonometti L."/>
            <person name="Westerberg I."/>
            <person name="Brannstrom I.O."/>
            <person name="Guillou S."/>
            <person name="Cros-Aarteil S."/>
            <person name="Calhoun S."/>
            <person name="Haridas S."/>
            <person name="Kuo A."/>
            <person name="Mondo S."/>
            <person name="Pangilinan J."/>
            <person name="Riley R."/>
            <person name="LaButti K."/>
            <person name="Andreopoulos B."/>
            <person name="Lipzen A."/>
            <person name="Chen C."/>
            <person name="Yan M."/>
            <person name="Daum C."/>
            <person name="Ng V."/>
            <person name="Clum A."/>
            <person name="Steindorff A."/>
            <person name="Ohm R.A."/>
            <person name="Martin F."/>
            <person name="Silar P."/>
            <person name="Natvig D.O."/>
            <person name="Lalanne C."/>
            <person name="Gautier V."/>
            <person name="Ament-Velasquez S.L."/>
            <person name="Kruys A."/>
            <person name="Hutchinson M.I."/>
            <person name="Powell A.J."/>
            <person name="Barry K."/>
            <person name="Miller A.N."/>
            <person name="Grigoriev I.V."/>
            <person name="Debuchy R."/>
            <person name="Gladieux P."/>
            <person name="Hiltunen Thoren M."/>
            <person name="Johannesson H."/>
        </authorList>
    </citation>
    <scope>NUCLEOTIDE SEQUENCE [LARGE SCALE GENOMIC DNA]</scope>
    <source>
        <strain evidence="4">CBS 340.73</strain>
    </source>
</reference>
<sequence>MTIDIDQVLFGRAKWRLRFLVPCWAAQVAMLLCLMGIFAYRLAETFEHYEENDKNGQIPMVEVVWEATNVGFSTISLVLSIIEISKVAAEKLTPFFMLGTHIIKLTLAFAILGLDVTVYLQRTVNNYSIVALAIDCGLLAVTIATFTYSLTTFRRLQKYDDYVMTTNSAKHGGHDIEMGNDVNISGGGARDRALYNRTISTEYSSQTSGLKGQVDRAIGAEFGWGGERSDTVIASGNVRSSKIETVRTDLPRTQSWATERGVITAERRDADDNDSETVRGSHDTVRHDHHRNSSIPTVLVSNHEEEEDTTALLPAAAVDGTRTVVGSNDFKGGYRDEEPRAGSSS</sequence>